<evidence type="ECO:0000256" key="3">
    <source>
        <dbReference type="ARBA" id="ARBA00022801"/>
    </source>
</evidence>
<dbReference type="NCBIfam" id="TIGR00225">
    <property type="entry name" value="prc"/>
    <property type="match status" value="1"/>
</dbReference>
<dbReference type="SUPFAM" id="SSF50156">
    <property type="entry name" value="PDZ domain-like"/>
    <property type="match status" value="1"/>
</dbReference>
<evidence type="ECO:0000256" key="4">
    <source>
        <dbReference type="ARBA" id="ARBA00022825"/>
    </source>
</evidence>
<accession>A0A7S8E5Y4</accession>
<dbReference type="EMBL" id="CP062983">
    <property type="protein sequence ID" value="QPC80903.1"/>
    <property type="molecule type" value="Genomic_DNA"/>
</dbReference>
<dbReference type="Gene3D" id="3.90.226.10">
    <property type="entry name" value="2-enoyl-CoA Hydratase, Chain A, domain 1"/>
    <property type="match status" value="1"/>
</dbReference>
<evidence type="ECO:0000256" key="6">
    <source>
        <dbReference type="SAM" id="SignalP"/>
    </source>
</evidence>
<dbReference type="InterPro" id="IPR055210">
    <property type="entry name" value="CtpA/B_N"/>
</dbReference>
<reference evidence="8 9" key="1">
    <citation type="submission" date="2020-02" db="EMBL/GenBank/DDBJ databases">
        <authorList>
            <person name="Zheng R.K."/>
            <person name="Sun C.M."/>
        </authorList>
    </citation>
    <scope>NUCLEOTIDE SEQUENCE [LARGE SCALE GENOMIC DNA]</scope>
    <source>
        <strain evidence="9">rifampicinis</strain>
    </source>
</reference>
<keyword evidence="6" id="KW-0732">Signal</keyword>
<keyword evidence="9" id="KW-1185">Reference proteome</keyword>
<dbReference type="PANTHER" id="PTHR32060">
    <property type="entry name" value="TAIL-SPECIFIC PROTEASE"/>
    <property type="match status" value="1"/>
</dbReference>
<protein>
    <submittedName>
        <fullName evidence="8">S41 family peptidase</fullName>
    </submittedName>
</protein>
<dbReference type="Pfam" id="PF17820">
    <property type="entry name" value="PDZ_6"/>
    <property type="match status" value="1"/>
</dbReference>
<dbReference type="InterPro" id="IPR041489">
    <property type="entry name" value="PDZ_6"/>
</dbReference>
<organism evidence="8 9">
    <name type="scientific">Phototrophicus methaneseepsis</name>
    <dbReference type="NCBI Taxonomy" id="2710758"/>
    <lineage>
        <taxon>Bacteria</taxon>
        <taxon>Bacillati</taxon>
        <taxon>Chloroflexota</taxon>
        <taxon>Candidatus Thermofontia</taxon>
        <taxon>Phototrophicales</taxon>
        <taxon>Phototrophicaceae</taxon>
        <taxon>Phototrophicus</taxon>
    </lineage>
</organism>
<dbReference type="SUPFAM" id="SSF52096">
    <property type="entry name" value="ClpP/crotonase"/>
    <property type="match status" value="1"/>
</dbReference>
<dbReference type="GO" id="GO:0007165">
    <property type="term" value="P:signal transduction"/>
    <property type="evidence" value="ECO:0007669"/>
    <property type="project" value="TreeGrafter"/>
</dbReference>
<evidence type="ECO:0000256" key="5">
    <source>
        <dbReference type="RuleBase" id="RU004404"/>
    </source>
</evidence>
<dbReference type="CDD" id="cd07560">
    <property type="entry name" value="Peptidase_S41_CPP"/>
    <property type="match status" value="1"/>
</dbReference>
<comment type="similarity">
    <text evidence="1 5">Belongs to the peptidase S41A family.</text>
</comment>
<dbReference type="AlphaFoldDB" id="A0A7S8E5Y4"/>
<dbReference type="Gene3D" id="2.30.42.10">
    <property type="match status" value="1"/>
</dbReference>
<evidence type="ECO:0000256" key="1">
    <source>
        <dbReference type="ARBA" id="ARBA00009179"/>
    </source>
</evidence>
<dbReference type="SMART" id="SM00228">
    <property type="entry name" value="PDZ"/>
    <property type="match status" value="1"/>
</dbReference>
<dbReference type="InterPro" id="IPR004447">
    <property type="entry name" value="Peptidase_S41A"/>
</dbReference>
<dbReference type="InterPro" id="IPR036034">
    <property type="entry name" value="PDZ_sf"/>
</dbReference>
<evidence type="ECO:0000256" key="2">
    <source>
        <dbReference type="ARBA" id="ARBA00022670"/>
    </source>
</evidence>
<dbReference type="Pfam" id="PF22694">
    <property type="entry name" value="CtpB_N-like"/>
    <property type="match status" value="1"/>
</dbReference>
<dbReference type="InterPro" id="IPR005151">
    <property type="entry name" value="Tail-specific_protease"/>
</dbReference>
<sequence length="403" mass="43449">MVFIRKYAKKIQSVLLFLAIFAAGFAFGNLNPTSQAQAVFGDTEEAFAPLYQTFSLIQSEYVDAVDVDVPDLVDGAIQGMVESLGDQYSGYLDPDNYVMFNSDLSGDVEGIGVVIRTDEETGEIEVVNVLEGAAARAAGVLPGDIFWEVDGQSVTGLNQTELASLVRGPAGTDVTILFKRDEEFVEFTITRVQFSVPIVTNEVLDNNIAYLKLAEFNANARQELDAALAELDVNSRDGLIFDLRGNPGGLLRSAVDVASLFIEDGVILYESFGDGREDIFEATGNYGNIEVPIVVLVDEGSASASELVSGAMQDREVATLIGEVTFGKGTVQTIQPLDNGGGLRLTVARYLLPSRNWIHDVGVQPDIIVDWNPETVEELEGEDPQLQAAVEFLTTGATEAAEQ</sequence>
<evidence type="ECO:0000259" key="7">
    <source>
        <dbReference type="PROSITE" id="PS50106"/>
    </source>
</evidence>
<dbReference type="GO" id="GO:0006508">
    <property type="term" value="P:proteolysis"/>
    <property type="evidence" value="ECO:0007669"/>
    <property type="project" value="UniProtKB-KW"/>
</dbReference>
<dbReference type="Gene3D" id="3.30.750.44">
    <property type="match status" value="1"/>
</dbReference>
<dbReference type="GO" id="GO:0008236">
    <property type="term" value="F:serine-type peptidase activity"/>
    <property type="evidence" value="ECO:0007669"/>
    <property type="project" value="UniProtKB-KW"/>
</dbReference>
<dbReference type="PROSITE" id="PS50106">
    <property type="entry name" value="PDZ"/>
    <property type="match status" value="1"/>
</dbReference>
<dbReference type="CDD" id="cd06782">
    <property type="entry name" value="cpPDZ_CPP-like"/>
    <property type="match status" value="1"/>
</dbReference>
<dbReference type="GO" id="GO:0004175">
    <property type="term" value="F:endopeptidase activity"/>
    <property type="evidence" value="ECO:0007669"/>
    <property type="project" value="TreeGrafter"/>
</dbReference>
<evidence type="ECO:0000313" key="9">
    <source>
        <dbReference type="Proteomes" id="UP000594468"/>
    </source>
</evidence>
<dbReference type="Pfam" id="PF03572">
    <property type="entry name" value="Peptidase_S41"/>
    <property type="match status" value="1"/>
</dbReference>
<dbReference type="KEGG" id="pmet:G4Y79_14420"/>
<dbReference type="Proteomes" id="UP000594468">
    <property type="component" value="Chromosome"/>
</dbReference>
<dbReference type="GO" id="GO:0030288">
    <property type="term" value="C:outer membrane-bounded periplasmic space"/>
    <property type="evidence" value="ECO:0007669"/>
    <property type="project" value="TreeGrafter"/>
</dbReference>
<feature type="domain" description="PDZ" evidence="7">
    <location>
        <begin position="97"/>
        <end position="181"/>
    </location>
</feature>
<dbReference type="PANTHER" id="PTHR32060:SF30">
    <property type="entry name" value="CARBOXY-TERMINAL PROCESSING PROTEASE CTPA"/>
    <property type="match status" value="1"/>
</dbReference>
<keyword evidence="2 5" id="KW-0645">Protease</keyword>
<keyword evidence="3 5" id="KW-0378">Hydrolase</keyword>
<feature type="chain" id="PRO_5032907288" evidence="6">
    <location>
        <begin position="29"/>
        <end position="403"/>
    </location>
</feature>
<feature type="signal peptide" evidence="6">
    <location>
        <begin position="1"/>
        <end position="28"/>
    </location>
</feature>
<keyword evidence="4 5" id="KW-0720">Serine protease</keyword>
<dbReference type="InterPro" id="IPR029045">
    <property type="entry name" value="ClpP/crotonase-like_dom_sf"/>
</dbReference>
<dbReference type="RefSeq" id="WP_195168978.1">
    <property type="nucleotide sequence ID" value="NZ_CP062983.1"/>
</dbReference>
<name>A0A7S8E5Y4_9CHLR</name>
<dbReference type="SMART" id="SM00245">
    <property type="entry name" value="TSPc"/>
    <property type="match status" value="1"/>
</dbReference>
<gene>
    <name evidence="8" type="ORF">G4Y79_14420</name>
</gene>
<evidence type="ECO:0000313" key="8">
    <source>
        <dbReference type="EMBL" id="QPC80903.1"/>
    </source>
</evidence>
<dbReference type="InterPro" id="IPR001478">
    <property type="entry name" value="PDZ"/>
</dbReference>
<proteinExistence type="inferred from homology"/>